<keyword evidence="1" id="KW-1133">Transmembrane helix</keyword>
<evidence type="ECO:0008006" key="4">
    <source>
        <dbReference type="Google" id="ProtNLM"/>
    </source>
</evidence>
<dbReference type="AlphaFoldDB" id="A0A117M049"/>
<dbReference type="InterPro" id="IPR013783">
    <property type="entry name" value="Ig-like_fold"/>
</dbReference>
<proteinExistence type="predicted"/>
<name>A0A117M049_9BACT</name>
<organism evidence="2 3">
    <name type="scientific">candidate division WS6 bacterium 34_10</name>
    <dbReference type="NCBI Taxonomy" id="1641389"/>
    <lineage>
        <taxon>Bacteria</taxon>
        <taxon>Candidatus Dojkabacteria</taxon>
    </lineage>
</organism>
<keyword evidence="1" id="KW-0812">Transmembrane</keyword>
<evidence type="ECO:0000313" key="3">
    <source>
        <dbReference type="Proteomes" id="UP000053904"/>
    </source>
</evidence>
<dbReference type="GO" id="GO:0016020">
    <property type="term" value="C:membrane"/>
    <property type="evidence" value="ECO:0007669"/>
    <property type="project" value="InterPro"/>
</dbReference>
<keyword evidence="1" id="KW-0472">Membrane</keyword>
<sequence length="133" mass="14907">MKEGFENWLIVFAIIVVSGVIFYFALPNNQNQENEVMGVNNRSFRNAPYIVSVAPASVKVGEFLQYKVRVSDLDSNDEEISIVLEESPDWMYIQEGIVQGSPSELGTYKYVVTVSDGVNSTSQINYILVEANE</sequence>
<comment type="caution">
    <text evidence="2">The sequence shown here is derived from an EMBL/GenBank/DDBJ whole genome shotgun (WGS) entry which is preliminary data.</text>
</comment>
<dbReference type="GO" id="GO:0005509">
    <property type="term" value="F:calcium ion binding"/>
    <property type="evidence" value="ECO:0007669"/>
    <property type="project" value="InterPro"/>
</dbReference>
<dbReference type="Pfam" id="PF05345">
    <property type="entry name" value="He_PIG"/>
    <property type="match status" value="1"/>
</dbReference>
<dbReference type="Gene3D" id="2.60.40.10">
    <property type="entry name" value="Immunoglobulins"/>
    <property type="match status" value="1"/>
</dbReference>
<reference evidence="3" key="1">
    <citation type="journal article" date="2015" name="MBio">
        <title>Genome-Resolved Metagenomic Analysis Reveals Roles for Candidate Phyla and Other Microbial Community Members in Biogeochemical Transformations in Oil Reservoirs.</title>
        <authorList>
            <person name="Hu P."/>
            <person name="Tom L."/>
            <person name="Singh A."/>
            <person name="Thomas B.C."/>
            <person name="Baker B.J."/>
            <person name="Piceno Y.M."/>
            <person name="Andersen G.L."/>
            <person name="Banfield J.F."/>
        </authorList>
    </citation>
    <scope>NUCLEOTIDE SEQUENCE [LARGE SCALE GENOMIC DNA]</scope>
</reference>
<dbReference type="Proteomes" id="UP000053904">
    <property type="component" value="Unassembled WGS sequence"/>
</dbReference>
<accession>A0A117M049</accession>
<dbReference type="InterPro" id="IPR015919">
    <property type="entry name" value="Cadherin-like_sf"/>
</dbReference>
<evidence type="ECO:0000313" key="2">
    <source>
        <dbReference type="EMBL" id="KUK77067.1"/>
    </source>
</evidence>
<dbReference type="EMBL" id="LGGO01000070">
    <property type="protein sequence ID" value="KUK77067.1"/>
    <property type="molecule type" value="Genomic_DNA"/>
</dbReference>
<evidence type="ECO:0000256" key="1">
    <source>
        <dbReference type="SAM" id="Phobius"/>
    </source>
</evidence>
<gene>
    <name evidence="2" type="ORF">XD93_0555</name>
</gene>
<feature type="transmembrane region" description="Helical" evidence="1">
    <location>
        <begin position="7"/>
        <end position="26"/>
    </location>
</feature>
<protein>
    <recommendedName>
        <fullName evidence="4">Dystroglycan-type cadherin-like domain-containing protein</fullName>
    </recommendedName>
</protein>
<dbReference type="SUPFAM" id="SSF49313">
    <property type="entry name" value="Cadherin-like"/>
    <property type="match status" value="1"/>
</dbReference>